<dbReference type="GO" id="GO:0005829">
    <property type="term" value="C:cytosol"/>
    <property type="evidence" value="ECO:0007669"/>
    <property type="project" value="TreeGrafter"/>
</dbReference>
<evidence type="ECO:0000256" key="1">
    <source>
        <dbReference type="ARBA" id="ARBA00022741"/>
    </source>
</evidence>
<organism evidence="4 5">
    <name type="scientific">Chaetoceros tenuissimus</name>
    <dbReference type="NCBI Taxonomy" id="426638"/>
    <lineage>
        <taxon>Eukaryota</taxon>
        <taxon>Sar</taxon>
        <taxon>Stramenopiles</taxon>
        <taxon>Ochrophyta</taxon>
        <taxon>Bacillariophyta</taxon>
        <taxon>Coscinodiscophyceae</taxon>
        <taxon>Chaetocerotophycidae</taxon>
        <taxon>Chaetocerotales</taxon>
        <taxon>Chaetocerotaceae</taxon>
        <taxon>Chaetoceros</taxon>
    </lineage>
</organism>
<dbReference type="GO" id="GO:0006003">
    <property type="term" value="P:fructose 2,6-bisphosphate metabolic process"/>
    <property type="evidence" value="ECO:0007669"/>
    <property type="project" value="InterPro"/>
</dbReference>
<dbReference type="PIRSF" id="PIRSF000709">
    <property type="entry name" value="6PFK_2-Ptase"/>
    <property type="match status" value="1"/>
</dbReference>
<dbReference type="InterPro" id="IPR001345">
    <property type="entry name" value="PG/BPGM_mutase_AS"/>
</dbReference>
<dbReference type="Proteomes" id="UP001054902">
    <property type="component" value="Unassembled WGS sequence"/>
</dbReference>
<dbReference type="PROSITE" id="PS00175">
    <property type="entry name" value="PG_MUTASE"/>
    <property type="match status" value="1"/>
</dbReference>
<dbReference type="InterPro" id="IPR013079">
    <property type="entry name" value="6Phosfructo_kin"/>
</dbReference>
<dbReference type="SUPFAM" id="SSF52540">
    <property type="entry name" value="P-loop containing nucleoside triphosphate hydrolases"/>
    <property type="match status" value="1"/>
</dbReference>
<dbReference type="GO" id="GO:0006000">
    <property type="term" value="P:fructose metabolic process"/>
    <property type="evidence" value="ECO:0007669"/>
    <property type="project" value="InterPro"/>
</dbReference>
<dbReference type="GO" id="GO:0003873">
    <property type="term" value="F:6-phosphofructo-2-kinase activity"/>
    <property type="evidence" value="ECO:0007669"/>
    <property type="project" value="InterPro"/>
</dbReference>
<dbReference type="PRINTS" id="PR00991">
    <property type="entry name" value="6PFRUCTKNASE"/>
</dbReference>
<feature type="domain" description="6-phosphofructo-2-kinase" evidence="3">
    <location>
        <begin position="29"/>
        <end position="239"/>
    </location>
</feature>
<dbReference type="GO" id="GO:0005524">
    <property type="term" value="F:ATP binding"/>
    <property type="evidence" value="ECO:0007669"/>
    <property type="project" value="UniProtKB-KW"/>
</dbReference>
<dbReference type="Gene3D" id="3.40.50.1240">
    <property type="entry name" value="Phosphoglycerate mutase-like"/>
    <property type="match status" value="1"/>
</dbReference>
<name>A0AAD3H8P4_9STRA</name>
<dbReference type="PANTHER" id="PTHR10606">
    <property type="entry name" value="6-PHOSPHOFRUCTO-2-KINASE/FRUCTOSE-2,6-BISPHOSPHATASE"/>
    <property type="match status" value="1"/>
</dbReference>
<dbReference type="PANTHER" id="PTHR10606:SF44">
    <property type="entry name" value="6-PHOSPHOFRUCTO 2-KINASE_FRUCTOSE 2,6-BISPHOSPHATASE LONG FORM"/>
    <property type="match status" value="1"/>
</dbReference>
<evidence type="ECO:0000259" key="3">
    <source>
        <dbReference type="Pfam" id="PF01591"/>
    </source>
</evidence>
<keyword evidence="5" id="KW-1185">Reference proteome</keyword>
<dbReference type="InterPro" id="IPR013078">
    <property type="entry name" value="His_Pase_superF_clade-1"/>
</dbReference>
<evidence type="ECO:0000313" key="5">
    <source>
        <dbReference type="Proteomes" id="UP001054902"/>
    </source>
</evidence>
<dbReference type="InterPro" id="IPR029033">
    <property type="entry name" value="His_PPase_superfam"/>
</dbReference>
<evidence type="ECO:0000256" key="2">
    <source>
        <dbReference type="ARBA" id="ARBA00022840"/>
    </source>
</evidence>
<sequence length="487" mass="56370">MKNKIENPMPHVIPEGQNATPLEVVGATASDKLVIIMVGLPGCGKTSVSKRICRYISFFNDIPSQIFNVGDYRREFCGSHQPASFFDQDNEEGLKLRSKACDAATADLIKFMKKDGVRLAVYDATNNLEKNRNKIMDRLEKENIGAKTMFLEVVVDDKNMLEENIRTVKLSTPDYKNMDPDKALKDFMERRRNYAKGYTNVEDSEGSYVRVINYKKYEIHDVRGYLKLKVVHFIMSLHNLERTYYITRHGQSEYNLLGKIGGDSGISANGTEYARRLAKFAKEKIGTKTVIDKETGKEIQKKVPARLWTSTLCRTKETAQFIEHEEFEAEWDNGDKSLWVQFRQNERRNLDEIYAGTCDGMTYKEIEETYPEEFAARQEDKLSYRYPRGESYMDMTLRLEPLAHDLERSREPLLIIAHQGIHRILYAYFMGLTREEAPYVKIPLNHIIILKPHAYGCHEERVCLMPKEEMFNDGQDEPVTSMPEKKN</sequence>
<keyword evidence="2" id="KW-0067">ATP-binding</keyword>
<dbReference type="FunFam" id="3.40.50.300:FF:000644">
    <property type="entry name" value="GpmB, Fructose-2,6-bisphosphatase"/>
    <property type="match status" value="1"/>
</dbReference>
<dbReference type="InterPro" id="IPR027417">
    <property type="entry name" value="P-loop_NTPase"/>
</dbReference>
<dbReference type="Pfam" id="PF00300">
    <property type="entry name" value="His_Phos_1"/>
    <property type="match status" value="1"/>
</dbReference>
<evidence type="ECO:0000313" key="4">
    <source>
        <dbReference type="EMBL" id="GFH54737.1"/>
    </source>
</evidence>
<accession>A0AAD3H8P4</accession>
<protein>
    <submittedName>
        <fullName evidence="4">Bifunctional 6-phosphofructo-2-kinase</fullName>
    </submittedName>
</protein>
<dbReference type="AlphaFoldDB" id="A0AAD3H8P4"/>
<dbReference type="InterPro" id="IPR003094">
    <property type="entry name" value="6Pfruct_kin"/>
</dbReference>
<proteinExistence type="predicted"/>
<dbReference type="Pfam" id="PF01591">
    <property type="entry name" value="6PF2K"/>
    <property type="match status" value="1"/>
</dbReference>
<dbReference type="GO" id="GO:0004331">
    <property type="term" value="F:fructose-2,6-bisphosphate 2-phosphatase activity"/>
    <property type="evidence" value="ECO:0007669"/>
    <property type="project" value="TreeGrafter"/>
</dbReference>
<dbReference type="Gene3D" id="3.40.50.300">
    <property type="entry name" value="P-loop containing nucleotide triphosphate hydrolases"/>
    <property type="match status" value="1"/>
</dbReference>
<reference evidence="4 5" key="1">
    <citation type="journal article" date="2021" name="Sci. Rep.">
        <title>The genome of the diatom Chaetoceros tenuissimus carries an ancient integrated fragment of an extant virus.</title>
        <authorList>
            <person name="Hongo Y."/>
            <person name="Kimura K."/>
            <person name="Takaki Y."/>
            <person name="Yoshida Y."/>
            <person name="Baba S."/>
            <person name="Kobayashi G."/>
            <person name="Nagasaki K."/>
            <person name="Hano T."/>
            <person name="Tomaru Y."/>
        </authorList>
    </citation>
    <scope>NUCLEOTIDE SEQUENCE [LARGE SCALE GENOMIC DNA]</scope>
    <source>
        <strain evidence="4 5">NIES-3715</strain>
    </source>
</reference>
<gene>
    <name evidence="4" type="ORF">CTEN210_11213</name>
</gene>
<dbReference type="SUPFAM" id="SSF53254">
    <property type="entry name" value="Phosphoglycerate mutase-like"/>
    <property type="match status" value="1"/>
</dbReference>
<keyword evidence="1" id="KW-0547">Nucleotide-binding</keyword>
<dbReference type="SMART" id="SM00855">
    <property type="entry name" value="PGAM"/>
    <property type="match status" value="1"/>
</dbReference>
<comment type="caution">
    <text evidence="4">The sequence shown here is derived from an EMBL/GenBank/DDBJ whole genome shotgun (WGS) entry which is preliminary data.</text>
</comment>
<dbReference type="CDD" id="cd07067">
    <property type="entry name" value="HP_PGM_like"/>
    <property type="match status" value="1"/>
</dbReference>
<dbReference type="EMBL" id="BLLK01000047">
    <property type="protein sequence ID" value="GFH54737.1"/>
    <property type="molecule type" value="Genomic_DNA"/>
</dbReference>